<dbReference type="AlphaFoldDB" id="A0A9D9HE72"/>
<reference evidence="3" key="2">
    <citation type="journal article" date="2021" name="PeerJ">
        <title>Extensive microbial diversity within the chicken gut microbiome revealed by metagenomics and culture.</title>
        <authorList>
            <person name="Gilroy R."/>
            <person name="Ravi A."/>
            <person name="Getino M."/>
            <person name="Pursley I."/>
            <person name="Horton D.L."/>
            <person name="Alikhan N.F."/>
            <person name="Baker D."/>
            <person name="Gharbi K."/>
            <person name="Hall N."/>
            <person name="Watson M."/>
            <person name="Adriaenssens E.M."/>
            <person name="Foster-Nyarko E."/>
            <person name="Jarju S."/>
            <person name="Secka A."/>
            <person name="Antonio M."/>
            <person name="Oren A."/>
            <person name="Chaudhuri R.R."/>
            <person name="La Ragione R."/>
            <person name="Hildebrand F."/>
            <person name="Pallen M.J."/>
        </authorList>
    </citation>
    <scope>NUCLEOTIDE SEQUENCE</scope>
    <source>
        <strain evidence="3">D3-1215</strain>
    </source>
</reference>
<organism evidence="3 4">
    <name type="scientific">Candidatus Enterocola intestinipullorum</name>
    <dbReference type="NCBI Taxonomy" id="2840783"/>
    <lineage>
        <taxon>Bacteria</taxon>
        <taxon>Pseudomonadati</taxon>
        <taxon>Bacteroidota</taxon>
        <taxon>Bacteroidia</taxon>
        <taxon>Bacteroidales</taxon>
        <taxon>Candidatus Enterocola</taxon>
    </lineage>
</organism>
<dbReference type="Gene3D" id="3.50.50.60">
    <property type="entry name" value="FAD/NAD(P)-binding domain"/>
    <property type="match status" value="2"/>
</dbReference>
<proteinExistence type="inferred from homology"/>
<dbReference type="InterPro" id="IPR002937">
    <property type="entry name" value="Amino_oxidase"/>
</dbReference>
<dbReference type="Pfam" id="PF01593">
    <property type="entry name" value="Amino_oxidase"/>
    <property type="match status" value="1"/>
</dbReference>
<comment type="caution">
    <text evidence="3">The sequence shown here is derived from an EMBL/GenBank/DDBJ whole genome shotgun (WGS) entry which is preliminary data.</text>
</comment>
<dbReference type="InterPro" id="IPR036188">
    <property type="entry name" value="FAD/NAD-bd_sf"/>
</dbReference>
<dbReference type="GO" id="GO:0016491">
    <property type="term" value="F:oxidoreductase activity"/>
    <property type="evidence" value="ECO:0007669"/>
    <property type="project" value="InterPro"/>
</dbReference>
<dbReference type="SUPFAM" id="SSF51905">
    <property type="entry name" value="FAD/NAD(P)-binding domain"/>
    <property type="match status" value="1"/>
</dbReference>
<reference evidence="3" key="1">
    <citation type="submission" date="2020-10" db="EMBL/GenBank/DDBJ databases">
        <authorList>
            <person name="Gilroy R."/>
        </authorList>
    </citation>
    <scope>NUCLEOTIDE SEQUENCE</scope>
    <source>
        <strain evidence="3">D3-1215</strain>
    </source>
</reference>
<name>A0A9D9HE72_9BACT</name>
<evidence type="ECO:0000256" key="1">
    <source>
        <dbReference type="ARBA" id="ARBA00006046"/>
    </source>
</evidence>
<evidence type="ECO:0000313" key="4">
    <source>
        <dbReference type="Proteomes" id="UP000823637"/>
    </source>
</evidence>
<gene>
    <name evidence="3" type="ORF">IAC32_02250</name>
</gene>
<evidence type="ECO:0000259" key="2">
    <source>
        <dbReference type="Pfam" id="PF01593"/>
    </source>
</evidence>
<dbReference type="PANTHER" id="PTHR43734:SF4">
    <property type="entry name" value="AMINE OXIDASE DOMAIN-CONTAINING PROTEIN"/>
    <property type="match status" value="1"/>
</dbReference>
<comment type="similarity">
    <text evidence="1">Belongs to the carotenoid/retinoid oxidoreductase family.</text>
</comment>
<sequence length="491" mass="55559">MKKIVIIGSGVAGLSAGIYARKYGFDCEIYEKNHNAGGQCVAWKRKGYTIDNCVHWMTGTSPEKEIYQTWCEVGVLGKDREVIQNESFLHLEYGGQSLDLWYDEERMRKDMLALSPEDKDAIEEFIDTVRVYKGMEMAARKPFEQFSLSEKFRFIKKLSKIGPVHAKLGKTKLEVYASKFKHPLLRKAVTAYIPRNYNVSSWFYILGTFCSGNGGLPKGGSEGITNHMLGTFLQLGGKIYYNKEAVGIKKHKNITDAVIFADGSEVKSDFYVFACDVSVVFNKILGLTHIDDFFRSRFIQGIKHPIYSSINVYIGVDKDKSAFLPDTSWWEGQGFEVCGKVVKSFLLKSYASEPSFAPEGKTLLQAMIVQFVSDFECWRNMYEYDRETYKQAKARIAAAVVRNLKAQYPQIGDAEVVEVVTPMSFYRWCGSYKGAYMSFVLTPFAKKKTHKGHIRGLKNAYLAGQWLQPPGGLPNALVTGKFAIQRIIKDN</sequence>
<dbReference type="Proteomes" id="UP000823637">
    <property type="component" value="Unassembled WGS sequence"/>
</dbReference>
<dbReference type="PANTHER" id="PTHR43734">
    <property type="entry name" value="PHYTOENE DESATURASE"/>
    <property type="match status" value="1"/>
</dbReference>
<feature type="domain" description="Amine oxidase" evidence="2">
    <location>
        <begin position="11"/>
        <end position="488"/>
    </location>
</feature>
<accession>A0A9D9HE72</accession>
<dbReference type="EMBL" id="JADIMR010000033">
    <property type="protein sequence ID" value="MBO8446552.1"/>
    <property type="molecule type" value="Genomic_DNA"/>
</dbReference>
<evidence type="ECO:0000313" key="3">
    <source>
        <dbReference type="EMBL" id="MBO8446552.1"/>
    </source>
</evidence>
<protein>
    <submittedName>
        <fullName evidence="3">NAD(P)/FAD-dependent oxidoreductase</fullName>
    </submittedName>
</protein>